<dbReference type="InterPro" id="IPR011042">
    <property type="entry name" value="6-blade_b-propeller_TolB-like"/>
</dbReference>
<proteinExistence type="inferred from homology"/>
<dbReference type="AlphaFoldDB" id="A0A9W8YLM1"/>
<comment type="caution">
    <text evidence="3">The sequence shown here is derived from an EMBL/GenBank/DDBJ whole genome shotgun (WGS) entry which is preliminary data.</text>
</comment>
<dbReference type="SUPFAM" id="SSF82171">
    <property type="entry name" value="DPP6 N-terminal domain-like"/>
    <property type="match status" value="2"/>
</dbReference>
<name>A0A9W8YLM1_9PEZI</name>
<organism evidence="3 4">
    <name type="scientific">Gnomoniopsis smithogilvyi</name>
    <dbReference type="NCBI Taxonomy" id="1191159"/>
    <lineage>
        <taxon>Eukaryota</taxon>
        <taxon>Fungi</taxon>
        <taxon>Dikarya</taxon>
        <taxon>Ascomycota</taxon>
        <taxon>Pezizomycotina</taxon>
        <taxon>Sordariomycetes</taxon>
        <taxon>Sordariomycetidae</taxon>
        <taxon>Diaporthales</taxon>
        <taxon>Gnomoniaceae</taxon>
        <taxon>Gnomoniopsis</taxon>
    </lineage>
</organism>
<gene>
    <name evidence="3" type="ORF">N0V93_009222</name>
</gene>
<feature type="signal peptide" evidence="2">
    <location>
        <begin position="1"/>
        <end position="17"/>
    </location>
</feature>
<keyword evidence="2" id="KW-0732">Signal</keyword>
<feature type="chain" id="PRO_5040723257" evidence="2">
    <location>
        <begin position="18"/>
        <end position="657"/>
    </location>
</feature>
<evidence type="ECO:0000256" key="1">
    <source>
        <dbReference type="ARBA" id="ARBA00009820"/>
    </source>
</evidence>
<dbReference type="InterPro" id="IPR011659">
    <property type="entry name" value="WD40"/>
</dbReference>
<dbReference type="Pfam" id="PF07676">
    <property type="entry name" value="PD40"/>
    <property type="match status" value="6"/>
</dbReference>
<reference evidence="3" key="1">
    <citation type="submission" date="2022-10" db="EMBL/GenBank/DDBJ databases">
        <title>Tapping the CABI collections for fungal endophytes: first genome assemblies for Collariella, Neodidymelliopsis, Ascochyta clinopodiicola, Didymella pomorum, Didymosphaeria variabile, Neocosmospora piperis and Neocucurbitaria cava.</title>
        <authorList>
            <person name="Hill R."/>
        </authorList>
    </citation>
    <scope>NUCLEOTIDE SEQUENCE</scope>
    <source>
        <strain evidence="3">IMI 355082</strain>
    </source>
</reference>
<protein>
    <submittedName>
        <fullName evidence="3">Uncharacterized protein</fullName>
    </submittedName>
</protein>
<dbReference type="PANTHER" id="PTHR36842">
    <property type="entry name" value="PROTEIN TOLB HOMOLOG"/>
    <property type="match status" value="1"/>
</dbReference>
<evidence type="ECO:0000313" key="3">
    <source>
        <dbReference type="EMBL" id="KAJ4386328.1"/>
    </source>
</evidence>
<dbReference type="PANTHER" id="PTHR36842:SF1">
    <property type="entry name" value="PROTEIN TOLB"/>
    <property type="match status" value="1"/>
</dbReference>
<keyword evidence="4" id="KW-1185">Reference proteome</keyword>
<dbReference type="OrthoDB" id="43744at2759"/>
<evidence type="ECO:0000313" key="4">
    <source>
        <dbReference type="Proteomes" id="UP001140453"/>
    </source>
</evidence>
<dbReference type="Gene3D" id="2.120.10.30">
    <property type="entry name" value="TolB, C-terminal domain"/>
    <property type="match status" value="3"/>
</dbReference>
<sequence>MHRLLSILILCSNYLGAGVTPSIALVTSVQQQTRSAMRLGGSFNEHIPLPQSPAVRGTRATGDAVGVLYMNRIAPSMSELYIANADGSGERLLLGNQSSFDQHPLFSLFTQDDEWIIFSTDRNGDGNSDIYRVHPDGTGLEPLMTTPATEDAGALSPDGTRIAFVSTADGHKANIWIKDLITGDLINLTGTSAVAGDPSSPDSYFQPSWSPDGQWIAFSSDRNTEWIGNRQGAQHTQVLAVYIIRPDGSDFRQIVNKTDYALGSPKWSPDGQRLVFYEILRDTTWDARRPELQANATSQIVSVDVATGLDRIEHTAGPGLKLYPQYLSNDNVAYSIKGGSSQGLASTAGPGVLGAIRAPSWSRDGKMVVYQKIAYRPARNLEAPLYANDETFEYRFIDVFPALSRQGVFAYSQKQGGNSSLVTVNLDGTDFRVIYALSAEEISTRTEAFSPTWSPDGEHIVFCLGSFFGARLTGKAQLFRVRADGTELEALTDGTVHAGFPHYSPDGHAIVYREFANGTLTGLRVMDLVDRSTRTLTTGLDNLPFWSPDGQTITFSRRVTRWNWEIATVRPDGTDLRFLTEGGAMDAHGIWSEDGSQILYSSSMFGFRQEVALYDDNFVGNGQIMIMDADGSNKTPLSDSMWEDTFALIVPNSLLTP</sequence>
<comment type="similarity">
    <text evidence="1">Belongs to the TolB family.</text>
</comment>
<evidence type="ECO:0000256" key="2">
    <source>
        <dbReference type="SAM" id="SignalP"/>
    </source>
</evidence>
<dbReference type="EMBL" id="JAPEVB010000006">
    <property type="protein sequence ID" value="KAJ4386328.1"/>
    <property type="molecule type" value="Genomic_DNA"/>
</dbReference>
<accession>A0A9W8YLM1</accession>
<dbReference type="Proteomes" id="UP001140453">
    <property type="component" value="Unassembled WGS sequence"/>
</dbReference>